<evidence type="ECO:0000256" key="5">
    <source>
        <dbReference type="RuleBase" id="RU003657"/>
    </source>
</evidence>
<comment type="caution">
    <text evidence="6">The sequence shown here is derived from an EMBL/GenBank/DDBJ whole genome shotgun (WGS) entry which is preliminary data.</text>
</comment>
<dbReference type="InterPro" id="IPR006062">
    <property type="entry name" value="His_biosynth"/>
</dbReference>
<dbReference type="Pfam" id="PF00977">
    <property type="entry name" value="His_biosynth"/>
    <property type="match status" value="1"/>
</dbReference>
<evidence type="ECO:0000313" key="6">
    <source>
        <dbReference type="EMBL" id="GAB1581626.1"/>
    </source>
</evidence>
<keyword evidence="2 5" id="KW-0028">Amino-acid biosynthesis</keyword>
<dbReference type="SUPFAM" id="SSF51366">
    <property type="entry name" value="Ribulose-phoshate binding barrel"/>
    <property type="match status" value="1"/>
</dbReference>
<keyword evidence="7" id="KW-1185">Reference proteome</keyword>
<reference evidence="6 7" key="1">
    <citation type="submission" date="2024-10" db="EMBL/GenBank/DDBJ databases">
        <title>Isolation, draft genome sequencing and identification of Phyllobacterium sp. NSA23, isolated from leaf soil.</title>
        <authorList>
            <person name="Akita H."/>
        </authorList>
    </citation>
    <scope>NUCLEOTIDE SEQUENCE [LARGE SCALE GENOMIC DNA]</scope>
    <source>
        <strain evidence="6 7">NSA23</strain>
    </source>
</reference>
<dbReference type="Proteomes" id="UP001628091">
    <property type="component" value="Unassembled WGS sequence"/>
</dbReference>
<dbReference type="InterPro" id="IPR013785">
    <property type="entry name" value="Aldolase_TIM"/>
</dbReference>
<name>A0ABQ0GY80_9HYPH</name>
<dbReference type="EMBL" id="BAAFZP010000001">
    <property type="protein sequence ID" value="GAB1581626.1"/>
    <property type="molecule type" value="Genomic_DNA"/>
</dbReference>
<keyword evidence="3 5" id="KW-0368">Histidine biosynthesis</keyword>
<comment type="similarity">
    <text evidence="1 5">Belongs to the HisA/HisF family.</text>
</comment>
<evidence type="ECO:0000256" key="2">
    <source>
        <dbReference type="ARBA" id="ARBA00022605"/>
    </source>
</evidence>
<dbReference type="RefSeq" id="WP_407864424.1">
    <property type="nucleotide sequence ID" value="NZ_BAAFZP010000001.1"/>
</dbReference>
<evidence type="ECO:0000256" key="1">
    <source>
        <dbReference type="ARBA" id="ARBA00009667"/>
    </source>
</evidence>
<sequence>MLIIPVLDIKGGLVVRARKGERDSYRPIETPLSPTAEIGDIAAGLGRIFPFPTFYVADLDRIEGRTEGTGDLSHLTPLLARSAVWLDAGFCRKDDLEAALAVEGIVPVLGSESQSDTAMLQAFREHPQLALSLDFRGDDFLGPSAILADETLWPSRVIVMTLARVGAGSGPDFERLEAIKKRAGDRMVIAAGGVRHARDLERLEEIGIAGALVATALHDGALTPETIADFMAGAEQRIV</sequence>
<gene>
    <name evidence="6" type="ORF">PPNSA23_15690</name>
</gene>
<comment type="pathway">
    <text evidence="4">Amino-acid biosynthesis.</text>
</comment>
<evidence type="ECO:0000256" key="4">
    <source>
        <dbReference type="ARBA" id="ARBA00029440"/>
    </source>
</evidence>
<protein>
    <submittedName>
        <fullName evidence="6">HisA/HisF-related TIM barrel protein</fullName>
    </submittedName>
</protein>
<organism evidence="6 7">
    <name type="scientific">Phyllobacterium phragmitis</name>
    <dbReference type="NCBI Taxonomy" id="2670329"/>
    <lineage>
        <taxon>Bacteria</taxon>
        <taxon>Pseudomonadati</taxon>
        <taxon>Pseudomonadota</taxon>
        <taxon>Alphaproteobacteria</taxon>
        <taxon>Hyphomicrobiales</taxon>
        <taxon>Phyllobacteriaceae</taxon>
        <taxon>Phyllobacterium</taxon>
    </lineage>
</organism>
<dbReference type="InterPro" id="IPR011060">
    <property type="entry name" value="RibuloseP-bd_barrel"/>
</dbReference>
<dbReference type="Gene3D" id="3.20.20.70">
    <property type="entry name" value="Aldolase class I"/>
    <property type="match status" value="1"/>
</dbReference>
<evidence type="ECO:0000256" key="3">
    <source>
        <dbReference type="ARBA" id="ARBA00023102"/>
    </source>
</evidence>
<accession>A0ABQ0GY80</accession>
<proteinExistence type="inferred from homology"/>
<dbReference type="CDD" id="cd04723">
    <property type="entry name" value="HisA_HisF"/>
    <property type="match status" value="1"/>
</dbReference>
<evidence type="ECO:0000313" key="7">
    <source>
        <dbReference type="Proteomes" id="UP001628091"/>
    </source>
</evidence>